<protein>
    <submittedName>
        <fullName evidence="2">Uncharacterized protein</fullName>
    </submittedName>
</protein>
<keyword evidence="1" id="KW-0732">Signal</keyword>
<comment type="caution">
    <text evidence="2">The sequence shown here is derived from an EMBL/GenBank/DDBJ whole genome shotgun (WGS) entry which is preliminary data.</text>
</comment>
<dbReference type="Proteomes" id="UP001607303">
    <property type="component" value="Unassembled WGS sequence"/>
</dbReference>
<name>A0ABD2CLP8_VESMC</name>
<accession>A0ABD2CLP8</accession>
<organism evidence="2 3">
    <name type="scientific">Vespula maculifrons</name>
    <name type="common">Eastern yellow jacket</name>
    <name type="synonym">Wasp</name>
    <dbReference type="NCBI Taxonomy" id="7453"/>
    <lineage>
        <taxon>Eukaryota</taxon>
        <taxon>Metazoa</taxon>
        <taxon>Ecdysozoa</taxon>
        <taxon>Arthropoda</taxon>
        <taxon>Hexapoda</taxon>
        <taxon>Insecta</taxon>
        <taxon>Pterygota</taxon>
        <taxon>Neoptera</taxon>
        <taxon>Endopterygota</taxon>
        <taxon>Hymenoptera</taxon>
        <taxon>Apocrita</taxon>
        <taxon>Aculeata</taxon>
        <taxon>Vespoidea</taxon>
        <taxon>Vespidae</taxon>
        <taxon>Vespinae</taxon>
        <taxon>Vespula</taxon>
    </lineage>
</organism>
<feature type="chain" id="PRO_5044777624" evidence="1">
    <location>
        <begin position="19"/>
        <end position="60"/>
    </location>
</feature>
<sequence>MLHTLLHLLLQILNYSKLLLLSYVLQQMHSQGLLLVVRRSMLQFHAEIICKKIFIITNHS</sequence>
<dbReference type="AlphaFoldDB" id="A0ABD2CLP8"/>
<reference evidence="2 3" key="1">
    <citation type="journal article" date="2024" name="Ann. Entomol. Soc. Am.">
        <title>Genomic analyses of the southern and eastern yellowjacket wasps (Hymenoptera: Vespidae) reveal evolutionary signatures of social life.</title>
        <authorList>
            <person name="Catto M.A."/>
            <person name="Caine P.B."/>
            <person name="Orr S.E."/>
            <person name="Hunt B.G."/>
            <person name="Goodisman M.A.D."/>
        </authorList>
    </citation>
    <scope>NUCLEOTIDE SEQUENCE [LARGE SCALE GENOMIC DNA]</scope>
    <source>
        <strain evidence="2">232</strain>
        <tissue evidence="2">Head and thorax</tissue>
    </source>
</reference>
<evidence type="ECO:0000256" key="1">
    <source>
        <dbReference type="SAM" id="SignalP"/>
    </source>
</evidence>
<gene>
    <name evidence="2" type="ORF">V1477_006051</name>
</gene>
<proteinExistence type="predicted"/>
<feature type="signal peptide" evidence="1">
    <location>
        <begin position="1"/>
        <end position="18"/>
    </location>
</feature>
<evidence type="ECO:0000313" key="3">
    <source>
        <dbReference type="Proteomes" id="UP001607303"/>
    </source>
</evidence>
<keyword evidence="3" id="KW-1185">Reference proteome</keyword>
<evidence type="ECO:0000313" key="2">
    <source>
        <dbReference type="EMBL" id="KAL2745660.1"/>
    </source>
</evidence>
<dbReference type="EMBL" id="JAYRBN010000041">
    <property type="protein sequence ID" value="KAL2745660.1"/>
    <property type="molecule type" value="Genomic_DNA"/>
</dbReference>